<dbReference type="Proteomes" id="UP000693946">
    <property type="component" value="Linkage Group LG21"/>
</dbReference>
<protein>
    <submittedName>
        <fullName evidence="2">Uncharacterized protein</fullName>
    </submittedName>
</protein>
<evidence type="ECO:0000313" key="2">
    <source>
        <dbReference type="EMBL" id="KAG7499774.1"/>
    </source>
</evidence>
<keyword evidence="3" id="KW-1185">Reference proteome</keyword>
<feature type="region of interest" description="Disordered" evidence="1">
    <location>
        <begin position="1"/>
        <end position="27"/>
    </location>
</feature>
<proteinExistence type="predicted"/>
<dbReference type="EMBL" id="JAGKHQ010000014">
    <property type="protein sequence ID" value="KAG7499774.1"/>
    <property type="molecule type" value="Genomic_DNA"/>
</dbReference>
<evidence type="ECO:0000313" key="3">
    <source>
        <dbReference type="Proteomes" id="UP000693946"/>
    </source>
</evidence>
<dbReference type="AlphaFoldDB" id="A0AAV6R5K2"/>
<reference evidence="2 3" key="1">
    <citation type="journal article" date="2021" name="Sci. Rep.">
        <title>Chromosome anchoring in Senegalese sole (Solea senegalensis) reveals sex-associated markers and genome rearrangements in flatfish.</title>
        <authorList>
            <person name="Guerrero-Cozar I."/>
            <person name="Gomez-Garrido J."/>
            <person name="Berbel C."/>
            <person name="Martinez-Blanch J.F."/>
            <person name="Alioto T."/>
            <person name="Claros M.G."/>
            <person name="Gagnaire P.A."/>
            <person name="Manchado M."/>
        </authorList>
    </citation>
    <scope>NUCLEOTIDE SEQUENCE [LARGE SCALE GENOMIC DNA]</scope>
    <source>
        <strain evidence="2">Sse05_10M</strain>
    </source>
</reference>
<evidence type="ECO:0000256" key="1">
    <source>
        <dbReference type="SAM" id="MobiDB-lite"/>
    </source>
</evidence>
<feature type="compositionally biased region" description="Basic and acidic residues" evidence="1">
    <location>
        <begin position="1"/>
        <end position="10"/>
    </location>
</feature>
<accession>A0AAV6R5K2</accession>
<organism evidence="2 3">
    <name type="scientific">Solea senegalensis</name>
    <name type="common">Senegalese sole</name>
    <dbReference type="NCBI Taxonomy" id="28829"/>
    <lineage>
        <taxon>Eukaryota</taxon>
        <taxon>Metazoa</taxon>
        <taxon>Chordata</taxon>
        <taxon>Craniata</taxon>
        <taxon>Vertebrata</taxon>
        <taxon>Euteleostomi</taxon>
        <taxon>Actinopterygii</taxon>
        <taxon>Neopterygii</taxon>
        <taxon>Teleostei</taxon>
        <taxon>Neoteleostei</taxon>
        <taxon>Acanthomorphata</taxon>
        <taxon>Carangaria</taxon>
        <taxon>Pleuronectiformes</taxon>
        <taxon>Pleuronectoidei</taxon>
        <taxon>Soleidae</taxon>
        <taxon>Solea</taxon>
    </lineage>
</organism>
<sequence length="87" mass="9335">MCGGQSEHEALGSLAGSGNVGTGKDDNMTKTMLNVMKDIADTPKPSSVVRKPKEPFSTAKCYNMIIFNCMSKQQIITCGWGNTGIVY</sequence>
<name>A0AAV6R5K2_SOLSE</name>
<comment type="caution">
    <text evidence="2">The sequence shown here is derived from an EMBL/GenBank/DDBJ whole genome shotgun (WGS) entry which is preliminary data.</text>
</comment>
<gene>
    <name evidence="2" type="ORF">JOB18_048756</name>
</gene>